<evidence type="ECO:0000256" key="2">
    <source>
        <dbReference type="SAM" id="Phobius"/>
    </source>
</evidence>
<dbReference type="AlphaFoldDB" id="A0AAD2FHJ2"/>
<protein>
    <submittedName>
        <fullName evidence="4">Uncharacterized protein</fullName>
    </submittedName>
</protein>
<feature type="compositionally biased region" description="Polar residues" evidence="1">
    <location>
        <begin position="1041"/>
        <end position="1052"/>
    </location>
</feature>
<comment type="caution">
    <text evidence="4">The sequence shown here is derived from an EMBL/GenBank/DDBJ whole genome shotgun (WGS) entry which is preliminary data.</text>
</comment>
<feature type="compositionally biased region" description="Acidic residues" evidence="1">
    <location>
        <begin position="682"/>
        <end position="692"/>
    </location>
</feature>
<feature type="region of interest" description="Disordered" evidence="1">
    <location>
        <begin position="918"/>
        <end position="1093"/>
    </location>
</feature>
<dbReference type="EMBL" id="CAKOGP040000802">
    <property type="protein sequence ID" value="CAJ1939508.1"/>
    <property type="molecule type" value="Genomic_DNA"/>
</dbReference>
<feature type="region of interest" description="Disordered" evidence="1">
    <location>
        <begin position="399"/>
        <end position="427"/>
    </location>
</feature>
<accession>A0AAD2FHJ2</accession>
<feature type="compositionally biased region" description="Low complexity" evidence="1">
    <location>
        <begin position="770"/>
        <end position="780"/>
    </location>
</feature>
<feature type="region of interest" description="Disordered" evidence="1">
    <location>
        <begin position="671"/>
        <end position="793"/>
    </location>
</feature>
<keyword evidence="3" id="KW-0732">Signal</keyword>
<keyword evidence="2" id="KW-0472">Membrane</keyword>
<gene>
    <name evidence="4" type="ORF">CYCCA115_LOCUS6618</name>
</gene>
<reference evidence="4" key="1">
    <citation type="submission" date="2023-08" db="EMBL/GenBank/DDBJ databases">
        <authorList>
            <person name="Audoor S."/>
            <person name="Bilcke G."/>
        </authorList>
    </citation>
    <scope>NUCLEOTIDE SEQUENCE</scope>
</reference>
<feature type="compositionally biased region" description="Polar residues" evidence="1">
    <location>
        <begin position="1016"/>
        <end position="1027"/>
    </location>
</feature>
<feature type="region of interest" description="Disordered" evidence="1">
    <location>
        <begin position="809"/>
        <end position="874"/>
    </location>
</feature>
<feature type="compositionally biased region" description="Low complexity" evidence="1">
    <location>
        <begin position="522"/>
        <end position="532"/>
    </location>
</feature>
<feature type="transmembrane region" description="Helical" evidence="2">
    <location>
        <begin position="365"/>
        <end position="388"/>
    </location>
</feature>
<proteinExistence type="predicted"/>
<sequence length="1117" mass="120660">MTKSSHYAATTMLMFLMALLSLSAQAQPDDIFHCRDPKEVDKKTQLKCEKDSFEWKLDDLEADQPPEICGPAYIAVGQPQTMPAPGETPDELEPCLLWSIFYGSLVTDVPTISPTSLASATPSAPTDPPTTEDGEDGGIFNPPTLAPVDGADTIAPVVPTMAPTLAPVVPTNPPTGLPSASPTVTDPTRLRVEAFTLTYAFNRNLDFNIFNGPDRLELYDITLQHFETSLRAELNGVPIDKIELNMQTAITAGGPLTSPAQQQGSPGGGGGKTWTELVSGFVQFGIPAPIESSTLQTLVSGTFSGNALDVYEFRLQLANDDILKQIAKVSMGLEGIDASNDDNEDAIDGGGGTTNSDDGLTWSPLLIAIVACVVIGVIMACVFAYFLLYGRRRRRRSRQAKAQEEYVTRDIPELQTDPTPPSDDAGLEYSAEDYQKQNDFEQQQEHIEQPRYPSTLPTPDGVMIDADHNLHEPYLLNPVESDAGSSLRNDGDTFYDMENQSLAPSLYSYREEMSILPGGDKQQQAPAAVAPPYTTLDSVPTQLSSLEQPVSERGSPSKKSNTSAAVAGGLLGGIVGKYIGNNKKKNQSALGGDDASSSEDEYGFEKEANPSNDDASLLKNVDDASLLKVDTANSNQSVTGNSTSPSYIMDDRSLISDGRVGQILGDVHSIQGQESTQNFDDIWNDDDSDDDDGIKSSKSTITDPDGTEQNVHDVLNSSGSSKPFDEPKEGATTERPFDEERIEQRDIVIPDIPARNMALVNSQQETARFSNNSNSDRNNNQMLGPLDDDEVSQLGDEVDLLPPELLVRDDEELVEPEPPVVEDPAVKNIKASPFAENETVAEKAPVEDESVEDYDHHHKIPDDSTYEGSSMLTEERSIAEDSYGFVDQKFYKPSVPTKPVSTSSEDVKLALPQNLKQERGVVDSVPNGDVVLASSGSGDDQSIEAVSVGAVSTEATPVAATPVEPADKGTKKSGLTSNIKSLASKPRQLVKGMSVRKKKNSDWTMPSKEERPPRSVSPTPSQGSTDSAKFRALMNEPNVFDTPNSTPDQTTPKEAVEDTKRTTPAPLLQRMPSDSDEDDCYLDEPVIPYPAGVLPKTSYEEKKDDGSVEFSLDEVAA</sequence>
<keyword evidence="5" id="KW-1185">Reference proteome</keyword>
<keyword evidence="2" id="KW-0812">Transmembrane</keyword>
<feature type="compositionally biased region" description="Low complexity" evidence="1">
    <location>
        <begin position="114"/>
        <end position="124"/>
    </location>
</feature>
<name>A0AAD2FHJ2_9STRA</name>
<feature type="compositionally biased region" description="Basic and acidic residues" evidence="1">
    <location>
        <begin position="401"/>
        <end position="412"/>
    </location>
</feature>
<feature type="compositionally biased region" description="Polar residues" evidence="1">
    <location>
        <begin position="759"/>
        <end position="769"/>
    </location>
</feature>
<feature type="region of interest" description="Disordered" evidence="1">
    <location>
        <begin position="585"/>
        <end position="617"/>
    </location>
</feature>
<keyword evidence="2" id="KW-1133">Transmembrane helix</keyword>
<feature type="compositionally biased region" description="Low complexity" evidence="1">
    <location>
        <begin position="950"/>
        <end position="964"/>
    </location>
</feature>
<feature type="chain" id="PRO_5042000463" evidence="3">
    <location>
        <begin position="27"/>
        <end position="1117"/>
    </location>
</feature>
<feature type="signal peptide" evidence="3">
    <location>
        <begin position="1"/>
        <end position="26"/>
    </location>
</feature>
<dbReference type="Proteomes" id="UP001295423">
    <property type="component" value="Unassembled WGS sequence"/>
</dbReference>
<feature type="compositionally biased region" description="Basic and acidic residues" evidence="1">
    <location>
        <begin position="853"/>
        <end position="862"/>
    </location>
</feature>
<organism evidence="4 5">
    <name type="scientific">Cylindrotheca closterium</name>
    <dbReference type="NCBI Taxonomy" id="2856"/>
    <lineage>
        <taxon>Eukaryota</taxon>
        <taxon>Sar</taxon>
        <taxon>Stramenopiles</taxon>
        <taxon>Ochrophyta</taxon>
        <taxon>Bacillariophyta</taxon>
        <taxon>Bacillariophyceae</taxon>
        <taxon>Bacillariophycidae</taxon>
        <taxon>Bacillariales</taxon>
        <taxon>Bacillariaceae</taxon>
        <taxon>Cylindrotheca</taxon>
    </lineage>
</organism>
<evidence type="ECO:0000256" key="1">
    <source>
        <dbReference type="SAM" id="MobiDB-lite"/>
    </source>
</evidence>
<feature type="region of interest" description="Disordered" evidence="1">
    <location>
        <begin position="114"/>
        <end position="146"/>
    </location>
</feature>
<feature type="region of interest" description="Disordered" evidence="1">
    <location>
        <begin position="519"/>
        <end position="538"/>
    </location>
</feature>
<feature type="compositionally biased region" description="Basic and acidic residues" evidence="1">
    <location>
        <begin position="723"/>
        <end position="748"/>
    </location>
</feature>
<evidence type="ECO:0000313" key="4">
    <source>
        <dbReference type="EMBL" id="CAJ1939508.1"/>
    </source>
</evidence>
<evidence type="ECO:0000313" key="5">
    <source>
        <dbReference type="Proteomes" id="UP001295423"/>
    </source>
</evidence>
<evidence type="ECO:0000256" key="3">
    <source>
        <dbReference type="SAM" id="SignalP"/>
    </source>
</evidence>